<dbReference type="PANTHER" id="PTHR23354">
    <property type="entry name" value="NUCLEOLAR PROTEIN 7/ESTROGEN RECEPTOR COACTIVATOR-RELATED"/>
    <property type="match status" value="1"/>
</dbReference>
<name>A0A2H9ZZR8_9ASPA</name>
<organism evidence="2 3">
    <name type="scientific">Apostasia shenzhenica</name>
    <dbReference type="NCBI Taxonomy" id="1088818"/>
    <lineage>
        <taxon>Eukaryota</taxon>
        <taxon>Viridiplantae</taxon>
        <taxon>Streptophyta</taxon>
        <taxon>Embryophyta</taxon>
        <taxon>Tracheophyta</taxon>
        <taxon>Spermatophyta</taxon>
        <taxon>Magnoliopsida</taxon>
        <taxon>Liliopsida</taxon>
        <taxon>Asparagales</taxon>
        <taxon>Orchidaceae</taxon>
        <taxon>Apostasioideae</taxon>
        <taxon>Apostasia</taxon>
    </lineage>
</organism>
<reference evidence="2 3" key="1">
    <citation type="journal article" date="2017" name="Nature">
        <title>The Apostasia genome and the evolution of orchids.</title>
        <authorList>
            <person name="Zhang G.Q."/>
            <person name="Liu K.W."/>
            <person name="Li Z."/>
            <person name="Lohaus R."/>
            <person name="Hsiao Y.Y."/>
            <person name="Niu S.C."/>
            <person name="Wang J.Y."/>
            <person name="Lin Y.C."/>
            <person name="Xu Q."/>
            <person name="Chen L.J."/>
            <person name="Yoshida K."/>
            <person name="Fujiwara S."/>
            <person name="Wang Z.W."/>
            <person name="Zhang Y.Q."/>
            <person name="Mitsuda N."/>
            <person name="Wang M."/>
            <person name="Liu G.H."/>
            <person name="Pecoraro L."/>
            <person name="Huang H.X."/>
            <person name="Xiao X.J."/>
            <person name="Lin M."/>
            <person name="Wu X.Y."/>
            <person name="Wu W.L."/>
            <person name="Chen Y.Y."/>
            <person name="Chang S.B."/>
            <person name="Sakamoto S."/>
            <person name="Ohme-Takagi M."/>
            <person name="Yagi M."/>
            <person name="Zeng S.J."/>
            <person name="Shen C.Y."/>
            <person name="Yeh C.M."/>
            <person name="Luo Y.B."/>
            <person name="Tsai W.C."/>
            <person name="Van de Peer Y."/>
            <person name="Liu Z.J."/>
        </authorList>
    </citation>
    <scope>NUCLEOTIDE SEQUENCE [LARGE SCALE GENOMIC DNA]</scope>
    <source>
        <strain evidence="3">cv. Shenzhen</strain>
        <tissue evidence="2">Stem</tissue>
    </source>
</reference>
<keyword evidence="3" id="KW-1185">Reference proteome</keyword>
<sequence>MSRASSYEAVPLLLDQEPLEQQSQFSTFLNKSCHRSRWKMGASSSIDRTSPEQQELETLAASTGCLPFLKSGFAKISDPHSKAIPHEYLLQSLSLPSLTVNLPSPPIANDFPRLLPHVGSAAAHLLFSAGKDGTDWIAFLRGFNRCCARMPAASSLNLLYRLFSDVCERAGVDCPLIFDPDDADCGKVSGRFGASDLLMLFWLCWVFRQSPRLSKRGGGRPLVLPDLSHLVLSGFVACGEVGDDEGIRDLGGLSCGKSVAVQKLSGWVLTTVPGVADCFSQFFKDKIRAIAVLGDNLNNCVASPSDSSYPNVKEVFLLTFGRAWALSLTQRNTLREELCAASFPGLYSDTLNNLLYRSSTHGKGLSRFWSRVEGYRGPLLFLFSGNSSDSSAGISIERRWVVGVLTEQGFEDRDTFYGSSAHLYAVCPIFRAFSPVGKERNFLYSHQRPTGRVYEASPKSVGLAFGGAIGNERIFIDEDFSKVIIRHHAVDKTYQHGSLIPNQGYLPVEASLVEAEAWGFGGESSKKLQNAFKKREELFTEQRRKVDLKTFGGWEDSPEKMMMDMISDPNRVRREDR</sequence>
<dbReference type="InterPro" id="IPR006571">
    <property type="entry name" value="TLDc_dom"/>
</dbReference>
<evidence type="ECO:0000259" key="1">
    <source>
        <dbReference type="SMART" id="SM00584"/>
    </source>
</evidence>
<dbReference type="SMART" id="SM00584">
    <property type="entry name" value="TLDc"/>
    <property type="match status" value="1"/>
</dbReference>
<dbReference type="EMBL" id="KZ452209">
    <property type="protein sequence ID" value="PKA48772.1"/>
    <property type="molecule type" value="Genomic_DNA"/>
</dbReference>
<dbReference type="AlphaFoldDB" id="A0A2H9ZZR8"/>
<gene>
    <name evidence="2" type="ORF">AXF42_Ash018714</name>
</gene>
<dbReference type="OrthoDB" id="289228at2759"/>
<dbReference type="Pfam" id="PF07534">
    <property type="entry name" value="TLD"/>
    <property type="match status" value="1"/>
</dbReference>
<protein>
    <recommendedName>
        <fullName evidence="1">TLDc domain-containing protein</fullName>
    </recommendedName>
</protein>
<dbReference type="Proteomes" id="UP000236161">
    <property type="component" value="Unassembled WGS sequence"/>
</dbReference>
<proteinExistence type="predicted"/>
<dbReference type="PANTHER" id="PTHR23354:SF104">
    <property type="entry name" value="TLD-DOMAIN CONTAINING NUCLEOLAR PROTEIN"/>
    <property type="match status" value="1"/>
</dbReference>
<evidence type="ECO:0000313" key="3">
    <source>
        <dbReference type="Proteomes" id="UP000236161"/>
    </source>
</evidence>
<accession>A0A2H9ZZR8</accession>
<feature type="domain" description="TLDc" evidence="1">
    <location>
        <begin position="331"/>
        <end position="521"/>
    </location>
</feature>
<evidence type="ECO:0000313" key="2">
    <source>
        <dbReference type="EMBL" id="PKA48772.1"/>
    </source>
</evidence>